<reference evidence="2 3" key="1">
    <citation type="submission" date="2020-10" db="EMBL/GenBank/DDBJ databases">
        <title>Genomic Encyclopedia of Type Strains, Phase IV (KMG-IV): sequencing the most valuable type-strain genomes for metagenomic binning, comparative biology and taxonomic classification.</title>
        <authorList>
            <person name="Goeker M."/>
        </authorList>
    </citation>
    <scope>NUCLEOTIDE SEQUENCE [LARGE SCALE GENOMIC DNA]</scope>
    <source>
        <strain evidence="2 3">DSM 4194</strain>
    </source>
</reference>
<dbReference type="InterPro" id="IPR024628">
    <property type="entry name" value="Sulfotransferase_Stf0_dom"/>
</dbReference>
<dbReference type="Gene3D" id="3.40.50.300">
    <property type="entry name" value="P-loop containing nucleotide triphosphate hydrolases"/>
    <property type="match status" value="1"/>
</dbReference>
<dbReference type="RefSeq" id="WP_192625052.1">
    <property type="nucleotide sequence ID" value="NZ_JADBGG010000056.1"/>
</dbReference>
<organism evidence="2 3">
    <name type="scientific">Desulfomicrobium macestii</name>
    <dbReference type="NCBI Taxonomy" id="90731"/>
    <lineage>
        <taxon>Bacteria</taxon>
        <taxon>Pseudomonadati</taxon>
        <taxon>Thermodesulfobacteriota</taxon>
        <taxon>Desulfovibrionia</taxon>
        <taxon>Desulfovibrionales</taxon>
        <taxon>Desulfomicrobiaceae</taxon>
        <taxon>Desulfomicrobium</taxon>
    </lineage>
</organism>
<accession>A0ABR9H9C6</accession>
<name>A0ABR9H9C6_9BACT</name>
<protein>
    <submittedName>
        <fullName evidence="2">LPS sulfotransferase NodH</fullName>
    </submittedName>
</protein>
<proteinExistence type="predicted"/>
<dbReference type="Proteomes" id="UP000639010">
    <property type="component" value="Unassembled WGS sequence"/>
</dbReference>
<gene>
    <name evidence="2" type="ORF">H4684_003992</name>
</gene>
<dbReference type="Pfam" id="PF09037">
    <property type="entry name" value="Sulphotransf"/>
    <property type="match status" value="1"/>
</dbReference>
<sequence>MDNLSDLFQDFKSVIEGDVDVLCKKPTLILAITARTGSTQLCSFLESMGMFGSPDEILNTRGVVQKNIARDGVTSFADYIDKLTSIDAPCFSFKTSWCDFEPISHAWMRIFPNAKFVFLDRFDVVAQAFSLFKAINTGHWHSKIDSKSDFIEISLDKIDVKRIQKIMKSLVCEKFQWENFFFMNKIIVGHIYYEIIKDDWVTAANLIANQFGFNNNYPCSGSFIRLSRESDLKLIEDFKEMYGYKWLSV</sequence>
<keyword evidence="3" id="KW-1185">Reference proteome</keyword>
<evidence type="ECO:0000259" key="1">
    <source>
        <dbReference type="Pfam" id="PF09037"/>
    </source>
</evidence>
<comment type="caution">
    <text evidence="2">The sequence shown here is derived from an EMBL/GenBank/DDBJ whole genome shotgun (WGS) entry which is preliminary data.</text>
</comment>
<evidence type="ECO:0000313" key="3">
    <source>
        <dbReference type="Proteomes" id="UP000639010"/>
    </source>
</evidence>
<dbReference type="EMBL" id="JADBGG010000056">
    <property type="protein sequence ID" value="MBE1427300.1"/>
    <property type="molecule type" value="Genomic_DNA"/>
</dbReference>
<dbReference type="InterPro" id="IPR027417">
    <property type="entry name" value="P-loop_NTPase"/>
</dbReference>
<evidence type="ECO:0000313" key="2">
    <source>
        <dbReference type="EMBL" id="MBE1427300.1"/>
    </source>
</evidence>
<dbReference type="SUPFAM" id="SSF52540">
    <property type="entry name" value="P-loop containing nucleoside triphosphate hydrolases"/>
    <property type="match status" value="1"/>
</dbReference>
<feature type="domain" description="Sulphotransferase Stf0" evidence="1">
    <location>
        <begin position="109"/>
        <end position="217"/>
    </location>
</feature>